<sequence>MQDRLNRDRLKEYAAIQRLLVIPERYIEILFTVTLLAFVGLFLWMAPDYGRYGRLIPLLIGVPTFAFLAVTTLGLLSTRFGRFLNRFKLNDILDMSGSVSQFADDTNESQPLSVQRLQMLVISGWILLLTALFVNVGIKEAIAVFLLGYYRFQAGLSIGRTVAYSVVIWGFIYAVFEILLGTPL</sequence>
<dbReference type="EMBL" id="JBHSWV010000214">
    <property type="protein sequence ID" value="MFC6766132.1"/>
    <property type="molecule type" value="Genomic_DNA"/>
</dbReference>
<protein>
    <recommendedName>
        <fullName evidence="4">Yip1 domain-containing protein</fullName>
    </recommendedName>
</protein>
<evidence type="ECO:0008006" key="4">
    <source>
        <dbReference type="Google" id="ProtNLM"/>
    </source>
</evidence>
<comment type="caution">
    <text evidence="2">The sequence shown here is derived from an EMBL/GenBank/DDBJ whole genome shotgun (WGS) entry which is preliminary data.</text>
</comment>
<dbReference type="AlphaFoldDB" id="A0ABD5SMG0"/>
<organism evidence="2 3">
    <name type="scientific">Natrinema soli</name>
    <dbReference type="NCBI Taxonomy" id="1930624"/>
    <lineage>
        <taxon>Archaea</taxon>
        <taxon>Methanobacteriati</taxon>
        <taxon>Methanobacteriota</taxon>
        <taxon>Stenosarchaea group</taxon>
        <taxon>Halobacteria</taxon>
        <taxon>Halobacteriales</taxon>
        <taxon>Natrialbaceae</taxon>
        <taxon>Natrinema</taxon>
    </lineage>
</organism>
<feature type="transmembrane region" description="Helical" evidence="1">
    <location>
        <begin position="52"/>
        <end position="76"/>
    </location>
</feature>
<evidence type="ECO:0000256" key="1">
    <source>
        <dbReference type="SAM" id="Phobius"/>
    </source>
</evidence>
<keyword evidence="1" id="KW-0472">Membrane</keyword>
<proteinExistence type="predicted"/>
<keyword evidence="3" id="KW-1185">Reference proteome</keyword>
<evidence type="ECO:0000313" key="2">
    <source>
        <dbReference type="EMBL" id="MFC6766132.1"/>
    </source>
</evidence>
<name>A0ABD5SMG0_9EURY</name>
<gene>
    <name evidence="2" type="ORF">ACFQE6_14360</name>
</gene>
<accession>A0ABD5SMG0</accession>
<feature type="transmembrane region" description="Helical" evidence="1">
    <location>
        <begin position="26"/>
        <end position="46"/>
    </location>
</feature>
<feature type="transmembrane region" description="Helical" evidence="1">
    <location>
        <begin position="162"/>
        <end position="180"/>
    </location>
</feature>
<keyword evidence="1" id="KW-1133">Transmembrane helix</keyword>
<dbReference type="Proteomes" id="UP001596383">
    <property type="component" value="Unassembled WGS sequence"/>
</dbReference>
<feature type="transmembrane region" description="Helical" evidence="1">
    <location>
        <begin position="125"/>
        <end position="150"/>
    </location>
</feature>
<keyword evidence="1" id="KW-0812">Transmembrane</keyword>
<reference evidence="2 3" key="1">
    <citation type="journal article" date="2019" name="Int. J. Syst. Evol. Microbiol.">
        <title>The Global Catalogue of Microorganisms (GCM) 10K type strain sequencing project: providing services to taxonomists for standard genome sequencing and annotation.</title>
        <authorList>
            <consortium name="The Broad Institute Genomics Platform"/>
            <consortium name="The Broad Institute Genome Sequencing Center for Infectious Disease"/>
            <person name="Wu L."/>
            <person name="Ma J."/>
        </authorList>
    </citation>
    <scope>NUCLEOTIDE SEQUENCE [LARGE SCALE GENOMIC DNA]</scope>
    <source>
        <strain evidence="2 3">LMG 29247</strain>
    </source>
</reference>
<evidence type="ECO:0000313" key="3">
    <source>
        <dbReference type="Proteomes" id="UP001596383"/>
    </source>
</evidence>
<dbReference type="RefSeq" id="WP_273739123.1">
    <property type="nucleotide sequence ID" value="NZ_JAQIVI010000214.1"/>
</dbReference>